<dbReference type="PANTHER" id="PTHR33481">
    <property type="entry name" value="REVERSE TRANSCRIPTASE"/>
    <property type="match status" value="1"/>
</dbReference>
<evidence type="ECO:0000259" key="3">
    <source>
        <dbReference type="PROSITE" id="PS50878"/>
    </source>
</evidence>
<dbReference type="AlphaFoldDB" id="A0AAN6BWG9"/>
<evidence type="ECO:0000256" key="1">
    <source>
        <dbReference type="ARBA" id="ARBA00004173"/>
    </source>
</evidence>
<organism evidence="4 5">
    <name type="scientific">Fusarium austroamericanum</name>
    <dbReference type="NCBI Taxonomy" id="282268"/>
    <lineage>
        <taxon>Eukaryota</taxon>
        <taxon>Fungi</taxon>
        <taxon>Dikarya</taxon>
        <taxon>Ascomycota</taxon>
        <taxon>Pezizomycotina</taxon>
        <taxon>Sordariomycetes</taxon>
        <taxon>Hypocreomycetidae</taxon>
        <taxon>Hypocreales</taxon>
        <taxon>Nectriaceae</taxon>
        <taxon>Fusarium</taxon>
    </lineage>
</organism>
<reference evidence="4 5" key="1">
    <citation type="submission" date="2020-02" db="EMBL/GenBank/DDBJ databases">
        <title>Identification and distribution of gene clusters putatively required for synthesis of sphingolipid metabolism inhibitors in phylogenetically diverse species of the filamentous fungus Fusarium.</title>
        <authorList>
            <person name="Kim H.-S."/>
            <person name="Busman M."/>
            <person name="Brown D.W."/>
            <person name="Divon H."/>
            <person name="Uhlig S."/>
            <person name="Proctor R.H."/>
        </authorList>
    </citation>
    <scope>NUCLEOTIDE SEQUENCE [LARGE SCALE GENOMIC DNA]</scope>
    <source>
        <strain evidence="4 5">NRRL 2903</strain>
    </source>
</reference>
<keyword evidence="5" id="KW-1185">Reference proteome</keyword>
<evidence type="ECO:0000313" key="4">
    <source>
        <dbReference type="EMBL" id="KAF5230080.1"/>
    </source>
</evidence>
<dbReference type="PANTHER" id="PTHR33481:SF1">
    <property type="entry name" value="ENDONUCLEASE_EXONUCLEASE_PHOSPHATASE DOMAIN-CONTAINING PROTEIN-RELATED"/>
    <property type="match status" value="1"/>
</dbReference>
<sequence length="639" mass="73062">MPHVDTVQREGSLVRLIPKPDKESYASAKSWRPIALLASLGKVFERFLANCLKKVAIDNLLLPASQYGAPGNSATECIKTLMKIIHRNWSRKKARLAAGKLQKITKMGLDIAGAFDRVNRALVLQVLADKGLPVGFLRMMQSFLSDRYTTLKLHGSTSGPTRVNIGIPQGSPLSPLLFLSITAPLLERLEAEKIHDVKIIPFCYVDDTYIVITGTEFSPQKYSITHFKNPKDKSPDCQLLPNIPGVAGNLSCFKEQKVKMLGVTLDPQLGFKSHVDDIEKRVKKKLRHLRFIARRKVGLTVHRAREFYMGSILPIFAYGCEAWFQFCPGEKLPQSLKEQVNRLESIQYDALKVVTAYFGRSPKPVILKEFYIPSIDIYLYRRAQTARTLSMNIRDQKPYVNPLHDPHSSQRHYNRLTADILDTKARKLAIRAAEALLSKKGGDEDKFLKAWRDRKKRKQAINDVAREDEERSSSQEWNKYRCERADKHPSRHRPASLREDWGHESLDLYQGLRRGESTLLLELRTEKIALNGPLHDMRILRPVNPTSEGSDHAGERAILSPACTCGHRYQTVYHLFFHCPELYNARQKLVDRIGRLDWDTLLTVHAELATQWAMAHFPLGFQYDYIREDSPFYDRHTSA</sequence>
<comment type="subcellular location">
    <subcellularLocation>
        <location evidence="1">Mitochondrion</location>
    </subcellularLocation>
</comment>
<dbReference type="Pfam" id="PF00078">
    <property type="entry name" value="RVT_1"/>
    <property type="match status" value="1"/>
</dbReference>
<proteinExistence type="predicted"/>
<dbReference type="InterPro" id="IPR043502">
    <property type="entry name" value="DNA/RNA_pol_sf"/>
</dbReference>
<dbReference type="Proteomes" id="UP000537989">
    <property type="component" value="Unassembled WGS sequence"/>
</dbReference>
<dbReference type="GO" id="GO:0005739">
    <property type="term" value="C:mitochondrion"/>
    <property type="evidence" value="ECO:0007669"/>
    <property type="project" value="UniProtKB-SubCell"/>
</dbReference>
<gene>
    <name evidence="4" type="ORF">FAUST_10006</name>
</gene>
<dbReference type="SUPFAM" id="SSF56672">
    <property type="entry name" value="DNA/RNA polymerases"/>
    <property type="match status" value="1"/>
</dbReference>
<comment type="caution">
    <text evidence="4">The sequence shown here is derived from an EMBL/GenBank/DDBJ whole genome shotgun (WGS) entry which is preliminary data.</text>
</comment>
<feature type="domain" description="Reverse transcriptase" evidence="3">
    <location>
        <begin position="1"/>
        <end position="265"/>
    </location>
</feature>
<dbReference type="EMBL" id="JAAMOD010000365">
    <property type="protein sequence ID" value="KAF5230080.1"/>
    <property type="molecule type" value="Genomic_DNA"/>
</dbReference>
<evidence type="ECO:0000313" key="5">
    <source>
        <dbReference type="Proteomes" id="UP000537989"/>
    </source>
</evidence>
<evidence type="ECO:0000256" key="2">
    <source>
        <dbReference type="ARBA" id="ARBA00023128"/>
    </source>
</evidence>
<accession>A0AAN6BWG9</accession>
<dbReference type="InterPro" id="IPR000477">
    <property type="entry name" value="RT_dom"/>
</dbReference>
<keyword evidence="2" id="KW-0496">Mitochondrion</keyword>
<dbReference type="CDD" id="cd01650">
    <property type="entry name" value="RT_nLTR_like"/>
    <property type="match status" value="1"/>
</dbReference>
<protein>
    <recommendedName>
        <fullName evidence="3">Reverse transcriptase domain-containing protein</fullName>
    </recommendedName>
</protein>
<name>A0AAN6BWG9_FUSAU</name>
<dbReference type="PROSITE" id="PS50878">
    <property type="entry name" value="RT_POL"/>
    <property type="match status" value="1"/>
</dbReference>